<feature type="domain" description="HTH arsR-type" evidence="4">
    <location>
        <begin position="6"/>
        <end position="99"/>
    </location>
</feature>
<dbReference type="CDD" id="cd00090">
    <property type="entry name" value="HTH_ARSR"/>
    <property type="match status" value="1"/>
</dbReference>
<dbReference type="PANTHER" id="PTHR33154">
    <property type="entry name" value="TRANSCRIPTIONAL REGULATOR, ARSR FAMILY"/>
    <property type="match status" value="1"/>
</dbReference>
<keyword evidence="6" id="KW-1185">Reference proteome</keyword>
<dbReference type="RefSeq" id="WP_282591798.1">
    <property type="nucleotide sequence ID" value="NZ_JAPAAF010000013.1"/>
</dbReference>
<dbReference type="GO" id="GO:0003700">
    <property type="term" value="F:DNA-binding transcription factor activity"/>
    <property type="evidence" value="ECO:0007669"/>
    <property type="project" value="InterPro"/>
</dbReference>
<dbReference type="SMART" id="SM00418">
    <property type="entry name" value="HTH_ARSR"/>
    <property type="match status" value="1"/>
</dbReference>
<organism evidence="5 6">
    <name type="scientific">Gaoshiqia sediminis</name>
    <dbReference type="NCBI Taxonomy" id="2986998"/>
    <lineage>
        <taxon>Bacteria</taxon>
        <taxon>Pseudomonadati</taxon>
        <taxon>Bacteroidota</taxon>
        <taxon>Bacteroidia</taxon>
        <taxon>Marinilabiliales</taxon>
        <taxon>Prolixibacteraceae</taxon>
        <taxon>Gaoshiqia</taxon>
    </lineage>
</organism>
<accession>A0AA42C8W3</accession>
<evidence type="ECO:0000256" key="1">
    <source>
        <dbReference type="ARBA" id="ARBA00023015"/>
    </source>
</evidence>
<dbReference type="SUPFAM" id="SSF46785">
    <property type="entry name" value="Winged helix' DNA-binding domain"/>
    <property type="match status" value="1"/>
</dbReference>
<sequence>MEETIVFTEEQVQTARFAKAMGHPVRMYVLELLNKQACCYSGDLSEVLPIAKSTLSQHLKELKDAGLIQGEIEAPKIKYCINRENWAKAQDLFRRFLNS</sequence>
<evidence type="ECO:0000256" key="3">
    <source>
        <dbReference type="ARBA" id="ARBA00023163"/>
    </source>
</evidence>
<evidence type="ECO:0000259" key="4">
    <source>
        <dbReference type="PROSITE" id="PS50987"/>
    </source>
</evidence>
<dbReference type="NCBIfam" id="NF033788">
    <property type="entry name" value="HTH_metalloreg"/>
    <property type="match status" value="1"/>
</dbReference>
<evidence type="ECO:0000313" key="6">
    <source>
        <dbReference type="Proteomes" id="UP001163821"/>
    </source>
</evidence>
<dbReference type="Pfam" id="PF12840">
    <property type="entry name" value="HTH_20"/>
    <property type="match status" value="1"/>
</dbReference>
<protein>
    <submittedName>
        <fullName evidence="5">Metalloregulator ArsR/SmtB family transcription factor</fullName>
    </submittedName>
</protein>
<dbReference type="EMBL" id="JAPAAF010000013">
    <property type="protein sequence ID" value="MCW0483196.1"/>
    <property type="molecule type" value="Genomic_DNA"/>
</dbReference>
<name>A0AA42C8W3_9BACT</name>
<keyword evidence="3" id="KW-0804">Transcription</keyword>
<gene>
    <name evidence="5" type="ORF">N2K84_10675</name>
</gene>
<dbReference type="PROSITE" id="PS50987">
    <property type="entry name" value="HTH_ARSR_2"/>
    <property type="match status" value="1"/>
</dbReference>
<dbReference type="Gene3D" id="1.10.10.10">
    <property type="entry name" value="Winged helix-like DNA-binding domain superfamily/Winged helix DNA-binding domain"/>
    <property type="match status" value="1"/>
</dbReference>
<dbReference type="AlphaFoldDB" id="A0AA42C8W3"/>
<keyword evidence="2" id="KW-0238">DNA-binding</keyword>
<dbReference type="InterPro" id="IPR051081">
    <property type="entry name" value="HTH_MetalResp_TranReg"/>
</dbReference>
<comment type="caution">
    <text evidence="5">The sequence shown here is derived from an EMBL/GenBank/DDBJ whole genome shotgun (WGS) entry which is preliminary data.</text>
</comment>
<dbReference type="InterPro" id="IPR036390">
    <property type="entry name" value="WH_DNA-bd_sf"/>
</dbReference>
<keyword evidence="1" id="KW-0805">Transcription regulation</keyword>
<dbReference type="GO" id="GO:0003677">
    <property type="term" value="F:DNA binding"/>
    <property type="evidence" value="ECO:0007669"/>
    <property type="project" value="UniProtKB-KW"/>
</dbReference>
<dbReference type="InterPro" id="IPR036388">
    <property type="entry name" value="WH-like_DNA-bd_sf"/>
</dbReference>
<dbReference type="PANTHER" id="PTHR33154:SF15">
    <property type="entry name" value="REGULATORY PROTEIN ARSR"/>
    <property type="match status" value="1"/>
</dbReference>
<evidence type="ECO:0000256" key="2">
    <source>
        <dbReference type="ARBA" id="ARBA00023125"/>
    </source>
</evidence>
<evidence type="ECO:0000313" key="5">
    <source>
        <dbReference type="EMBL" id="MCW0483196.1"/>
    </source>
</evidence>
<dbReference type="Proteomes" id="UP001163821">
    <property type="component" value="Unassembled WGS sequence"/>
</dbReference>
<dbReference type="PRINTS" id="PR00778">
    <property type="entry name" value="HTHARSR"/>
</dbReference>
<dbReference type="InterPro" id="IPR001845">
    <property type="entry name" value="HTH_ArsR_DNA-bd_dom"/>
</dbReference>
<reference evidence="5" key="1">
    <citation type="submission" date="2022-10" db="EMBL/GenBank/DDBJ databases">
        <title>Gaoshiqiia sediminis gen. nov., sp. nov., isolated from coastal sediment.</title>
        <authorList>
            <person name="Yu W.X."/>
            <person name="Mu D.S."/>
            <person name="Du J.Z."/>
            <person name="Liang Y.Q."/>
        </authorList>
    </citation>
    <scope>NUCLEOTIDE SEQUENCE</scope>
    <source>
        <strain evidence="5">A06</strain>
    </source>
</reference>
<proteinExistence type="predicted"/>
<dbReference type="InterPro" id="IPR011991">
    <property type="entry name" value="ArsR-like_HTH"/>
</dbReference>